<dbReference type="InterPro" id="IPR006685">
    <property type="entry name" value="MscS_channel_2nd"/>
</dbReference>
<dbReference type="Proteomes" id="UP001310248">
    <property type="component" value="Unassembled WGS sequence"/>
</dbReference>
<evidence type="ECO:0000256" key="2">
    <source>
        <dbReference type="ARBA" id="ARBA00010062"/>
    </source>
</evidence>
<keyword evidence="11" id="KW-1185">Reference proteome</keyword>
<comment type="similarity">
    <text evidence="2">Belongs to the leucine-binding protein family.</text>
</comment>
<dbReference type="InterPro" id="IPR010920">
    <property type="entry name" value="LSM_dom_sf"/>
</dbReference>
<keyword evidence="5 7" id="KW-1133">Transmembrane helix</keyword>
<protein>
    <submittedName>
        <fullName evidence="10">Mechanosensitive ion channel</fullName>
    </submittedName>
</protein>
<evidence type="ECO:0000256" key="6">
    <source>
        <dbReference type="ARBA" id="ARBA00023136"/>
    </source>
</evidence>
<dbReference type="Pfam" id="PF00924">
    <property type="entry name" value="MS_channel_2nd"/>
    <property type="match status" value="1"/>
</dbReference>
<dbReference type="EMBL" id="JAYDYW010000004">
    <property type="protein sequence ID" value="MEE1673122.1"/>
    <property type="molecule type" value="Genomic_DNA"/>
</dbReference>
<organism evidence="10 11">
    <name type="scientific">Agarivorans aestuarii</name>
    <dbReference type="NCBI Taxonomy" id="1563703"/>
    <lineage>
        <taxon>Bacteria</taxon>
        <taxon>Pseudomonadati</taxon>
        <taxon>Pseudomonadota</taxon>
        <taxon>Gammaproteobacteria</taxon>
        <taxon>Alteromonadales</taxon>
        <taxon>Alteromonadaceae</taxon>
        <taxon>Agarivorans</taxon>
    </lineage>
</organism>
<dbReference type="SUPFAM" id="SSF53822">
    <property type="entry name" value="Periplasmic binding protein-like I"/>
    <property type="match status" value="1"/>
</dbReference>
<feature type="transmembrane region" description="Helical" evidence="7">
    <location>
        <begin position="735"/>
        <end position="751"/>
    </location>
</feature>
<name>A0ABU7G142_9ALTE</name>
<feature type="transmembrane region" description="Helical" evidence="7">
    <location>
        <begin position="626"/>
        <end position="648"/>
    </location>
</feature>
<evidence type="ECO:0000256" key="1">
    <source>
        <dbReference type="ARBA" id="ARBA00004370"/>
    </source>
</evidence>
<dbReference type="Gene3D" id="3.40.50.2300">
    <property type="match status" value="2"/>
</dbReference>
<dbReference type="Gene3D" id="1.10.287.1260">
    <property type="match status" value="1"/>
</dbReference>
<keyword evidence="6 7" id="KW-0472">Membrane</keyword>
<feature type="domain" description="Leucine-binding protein" evidence="9">
    <location>
        <begin position="46"/>
        <end position="353"/>
    </location>
</feature>
<keyword evidence="3 7" id="KW-0812">Transmembrane</keyword>
<evidence type="ECO:0000259" key="8">
    <source>
        <dbReference type="Pfam" id="PF00924"/>
    </source>
</evidence>
<comment type="caution">
    <text evidence="10">The sequence shown here is derived from an EMBL/GenBank/DDBJ whole genome shotgun (WGS) entry which is preliminary data.</text>
</comment>
<dbReference type="PANTHER" id="PTHR47151">
    <property type="entry name" value="LEU/ILE/VAL-BINDING ABC TRANSPORTER SUBUNIT"/>
    <property type="match status" value="1"/>
</dbReference>
<dbReference type="InterPro" id="IPR023408">
    <property type="entry name" value="MscS_beta-dom_sf"/>
</dbReference>
<evidence type="ECO:0000313" key="11">
    <source>
        <dbReference type="Proteomes" id="UP001310248"/>
    </source>
</evidence>
<evidence type="ECO:0000259" key="9">
    <source>
        <dbReference type="Pfam" id="PF13458"/>
    </source>
</evidence>
<evidence type="ECO:0000256" key="3">
    <source>
        <dbReference type="ARBA" id="ARBA00022692"/>
    </source>
</evidence>
<evidence type="ECO:0000256" key="7">
    <source>
        <dbReference type="SAM" id="Phobius"/>
    </source>
</evidence>
<dbReference type="Pfam" id="PF13458">
    <property type="entry name" value="Peripla_BP_6"/>
    <property type="match status" value="1"/>
</dbReference>
<accession>A0ABU7G142</accession>
<dbReference type="RefSeq" id="WP_329774488.1">
    <property type="nucleotide sequence ID" value="NZ_JAYDYW010000004.1"/>
</dbReference>
<keyword evidence="4" id="KW-0732">Signal</keyword>
<dbReference type="InterPro" id="IPR028082">
    <property type="entry name" value="Peripla_BP_I"/>
</dbReference>
<dbReference type="SUPFAM" id="SSF50182">
    <property type="entry name" value="Sm-like ribonucleoproteins"/>
    <property type="match status" value="1"/>
</dbReference>
<dbReference type="PANTHER" id="PTHR47151:SF2">
    <property type="entry name" value="AMINO ACID BINDING PROTEIN"/>
    <property type="match status" value="1"/>
</dbReference>
<feature type="transmembrane region" description="Helical" evidence="7">
    <location>
        <begin position="695"/>
        <end position="714"/>
    </location>
</feature>
<gene>
    <name evidence="10" type="ORF">SNR37_002535</name>
</gene>
<feature type="domain" description="Mechanosensitive ion channel MscS" evidence="8">
    <location>
        <begin position="778"/>
        <end position="844"/>
    </location>
</feature>
<evidence type="ECO:0000256" key="5">
    <source>
        <dbReference type="ARBA" id="ARBA00022989"/>
    </source>
</evidence>
<sequence length="946" mass="104266">MAIKWNLRRRILALACLCVVASALVTSFEHMQRWINDSGTNSLILAVVGPMSGKEADKGLSMVHGAQLYADLHNSQRQDNQVAIVVQQYDDANDKNKALLIAKQLAATNNVVAVLGHRASATSIKAASIYQRAGLPMVGGSATATEITQNNDWAFRVIPDNQLQGKFVADYVASLAKDKAVLIFSQDKFGESLADSFLNRAEVLAIQSLSLGVDLKKDIAKQAEVISQKISEFSHTGAVFLAVHDVEGETLVSHLKQQHPNWLFIGSSSIGKQSFLERFKHRSQEREVSGYYTNGVFAVSPILFDVASESTQLFYQSFLKDFAYEPSGVSAAYYDAATIVSAAIDAASGEVGGADEFSELNVASQRAAVKSHLASFNSPNNAVQGLTHSMYFDSQGNVLRPMQVGLFSGGAFVSAPIQLQDVSDDNLMRRTDVVYTGIEMQNISEFSTLDLTFKAKFNLWFRSTPGVNAEDIVFLNSVGDLSLQEPIESNFTSQSTYQLYQVEGTFLADAKPGRAAFGEYQLGVSFRHATLPRSELIYVSDIVGLGQTSLHKNQANRHKVQFDTSQWRQSSTLSFQDTLRKRSLGDPKYLHSDRQAVEFSRFNSLTPVQENVLSLRGRIPAQWQQIIFYSSVLAWLLYALVLDFKLLGQLSRAYGLGNKILYALFIASAEPLFLDWLAQAYPNTNQLFASNCFDVLWWLLFASTLALLIDVILWDPIEKRSGRQVPRIMRHLTRGLAYIGAIFAILSFVYQRELTSLLATSGLVAMILGLALQSNLVNIFSGIAISLEKPFKLGDWISLGSYGGPIVGEVIDMNWRTTKVKTADNTLYSIPNNTLANANLNNVSSSGQIVTGGFSASVNKQLEPLQVIPRLEAALMAIEAVNRVYIDVDSIGSDNVDYKIKLVHGVDDTATTTDLVWQAIWRLDAEIKQELDEQEPELETPLLNDA</sequence>
<comment type="subcellular location">
    <subcellularLocation>
        <location evidence="1">Membrane</location>
    </subcellularLocation>
</comment>
<feature type="transmembrane region" description="Helical" evidence="7">
    <location>
        <begin position="660"/>
        <end position="679"/>
    </location>
</feature>
<dbReference type="InterPro" id="IPR028081">
    <property type="entry name" value="Leu-bd"/>
</dbReference>
<proteinExistence type="inferred from homology"/>
<feature type="transmembrane region" description="Helical" evidence="7">
    <location>
        <begin position="763"/>
        <end position="787"/>
    </location>
</feature>
<evidence type="ECO:0000313" key="10">
    <source>
        <dbReference type="EMBL" id="MEE1673122.1"/>
    </source>
</evidence>
<reference evidence="10 11" key="2">
    <citation type="submission" date="2023-12" db="EMBL/GenBank/DDBJ databases">
        <authorList>
            <consortium name="Cladostephus spongiosus"/>
            <person name="Lorente B."/>
            <person name="Cabral C."/>
            <person name="Frias J."/>
            <person name="Faria J."/>
            <person name="Toubarro D."/>
        </authorList>
    </citation>
    <scope>NUCLEOTIDE SEQUENCE [LARGE SCALE GENOMIC DNA]</scope>
    <source>
        <strain evidence="10 11">ZMCS4</strain>
    </source>
</reference>
<dbReference type="Gene3D" id="2.30.30.60">
    <property type="match status" value="1"/>
</dbReference>
<reference evidence="11" key="1">
    <citation type="submission" date="2023-07" db="EMBL/GenBank/DDBJ databases">
        <title>Draft genome sequence of Agarivorans aestuarii strain ZMCS4, a CAZymes producing bacteria isolated from the marine brown algae Clodostephus spongiosus.</title>
        <authorList>
            <person name="Lorente B."/>
            <person name="Cabral C."/>
            <person name="Frias J."/>
            <person name="Faria J."/>
            <person name="Toubarro D."/>
        </authorList>
    </citation>
    <scope>NUCLEOTIDE SEQUENCE [LARGE SCALE GENOMIC DNA]</scope>
    <source>
        <strain evidence="11">ZMCS4</strain>
    </source>
</reference>
<evidence type="ECO:0000256" key="4">
    <source>
        <dbReference type="ARBA" id="ARBA00022729"/>
    </source>
</evidence>